<dbReference type="NCBIfam" id="TIGR00229">
    <property type="entry name" value="sensory_box"/>
    <property type="match status" value="4"/>
</dbReference>
<comment type="caution">
    <text evidence="9">The sequence shown here is derived from an EMBL/GenBank/DDBJ whole genome shotgun (WGS) entry which is preliminary data.</text>
</comment>
<feature type="domain" description="PAC" evidence="8">
    <location>
        <begin position="425"/>
        <end position="476"/>
    </location>
</feature>
<evidence type="ECO:0000256" key="2">
    <source>
        <dbReference type="ARBA" id="ARBA00012438"/>
    </source>
</evidence>
<dbReference type="Proteomes" id="UP001597460">
    <property type="component" value="Unassembled WGS sequence"/>
</dbReference>
<gene>
    <name evidence="9" type="ORF">ACFSVN_12595</name>
</gene>
<comment type="catalytic activity">
    <reaction evidence="1">
        <text>ATP + protein L-histidine = ADP + protein N-phospho-L-histidine.</text>
        <dbReference type="EC" id="2.7.13.3"/>
    </reaction>
</comment>
<dbReference type="InterPro" id="IPR001610">
    <property type="entry name" value="PAC"/>
</dbReference>
<dbReference type="InterPro" id="IPR005467">
    <property type="entry name" value="His_kinase_dom"/>
</dbReference>
<dbReference type="SMART" id="SM00387">
    <property type="entry name" value="HATPase_c"/>
    <property type="match status" value="1"/>
</dbReference>
<evidence type="ECO:0000259" key="7">
    <source>
        <dbReference type="PROSITE" id="PS50112"/>
    </source>
</evidence>
<evidence type="ECO:0000313" key="9">
    <source>
        <dbReference type="EMBL" id="MFD2533285.1"/>
    </source>
</evidence>
<feature type="domain" description="PAC" evidence="8">
    <location>
        <begin position="157"/>
        <end position="208"/>
    </location>
</feature>
<keyword evidence="10" id="KW-1185">Reference proteome</keyword>
<reference evidence="10" key="1">
    <citation type="journal article" date="2019" name="Int. J. Syst. Evol. Microbiol.">
        <title>The Global Catalogue of Microorganisms (GCM) 10K type strain sequencing project: providing services to taxonomists for standard genome sequencing and annotation.</title>
        <authorList>
            <consortium name="The Broad Institute Genomics Platform"/>
            <consortium name="The Broad Institute Genome Sequencing Center for Infectious Disease"/>
            <person name="Wu L."/>
            <person name="Ma J."/>
        </authorList>
    </citation>
    <scope>NUCLEOTIDE SEQUENCE [LARGE SCALE GENOMIC DNA]</scope>
    <source>
        <strain evidence="10">KCTC 52042</strain>
    </source>
</reference>
<dbReference type="PANTHER" id="PTHR43304:SF1">
    <property type="entry name" value="PAC DOMAIN-CONTAINING PROTEIN"/>
    <property type="match status" value="1"/>
</dbReference>
<dbReference type="SUPFAM" id="SSF47384">
    <property type="entry name" value="Homodimeric domain of signal transducing histidine kinase"/>
    <property type="match status" value="1"/>
</dbReference>
<organism evidence="9 10">
    <name type="scientific">Gracilimonas halophila</name>
    <dbReference type="NCBI Taxonomy" id="1834464"/>
    <lineage>
        <taxon>Bacteria</taxon>
        <taxon>Pseudomonadati</taxon>
        <taxon>Balneolota</taxon>
        <taxon>Balneolia</taxon>
        <taxon>Balneolales</taxon>
        <taxon>Balneolaceae</taxon>
        <taxon>Gracilimonas</taxon>
    </lineage>
</organism>
<feature type="domain" description="PAS" evidence="7">
    <location>
        <begin position="336"/>
        <end position="392"/>
    </location>
</feature>
<dbReference type="Gene3D" id="3.30.450.20">
    <property type="entry name" value="PAS domain"/>
    <property type="match status" value="4"/>
</dbReference>
<keyword evidence="3" id="KW-0597">Phosphoprotein</keyword>
<protein>
    <recommendedName>
        <fullName evidence="2">histidine kinase</fullName>
        <ecNumber evidence="2">2.7.13.3</ecNumber>
    </recommendedName>
</protein>
<dbReference type="RefSeq" id="WP_390303864.1">
    <property type="nucleotide sequence ID" value="NZ_JBHULI010000025.1"/>
</dbReference>
<feature type="domain" description="PAC" evidence="8">
    <location>
        <begin position="24"/>
        <end position="77"/>
    </location>
</feature>
<proteinExistence type="predicted"/>
<dbReference type="SUPFAM" id="SSF55874">
    <property type="entry name" value="ATPase domain of HSP90 chaperone/DNA topoisomerase II/histidine kinase"/>
    <property type="match status" value="1"/>
</dbReference>
<dbReference type="InterPro" id="IPR036890">
    <property type="entry name" value="HATPase_C_sf"/>
</dbReference>
<dbReference type="Gene3D" id="3.30.565.10">
    <property type="entry name" value="Histidine kinase-like ATPase, C-terminal domain"/>
    <property type="match status" value="1"/>
</dbReference>
<dbReference type="InterPro" id="IPR003594">
    <property type="entry name" value="HATPase_dom"/>
</dbReference>
<evidence type="ECO:0000259" key="8">
    <source>
        <dbReference type="PROSITE" id="PS50113"/>
    </source>
</evidence>
<sequence>MHPEDIIKARELITKCFKKEVDYLQFEGRLKHKKGHWVWVNLRGKIYEWSPSGKALKMFGTLQEIMQRKKAEEARKELLDRFEHIGHQIPGVIYQYKLLPDGSSCFPYASSGIEDIYGVTPGQVKQDATPAFKAIHSDDFEKVSASINESAENMTSWQDTYRVNLPSGDTIWVEGNATPQEQDDGSILWHGYIQDISERKRKEEALRVSEEAFRRNFENAAIGMALLDESGSWLKVNRRMCEIVGYSEKELMDLTFQDITHPEDLDSDLEYLDEVIAGKREHYQMEKRYFHKNGQIVQIILAVSVARDSEGGVLYFISQIIDITAKKEAERRLNEALNSLQAILDASTQVSIITTDTEGTITQFNKGAEMMLGYRAQEVVGKQTPQLIHLEEEIEQRAKELSEELGKPVRGFDVFVEKAKQGEAVTKQWTYKRKNGSTYPILLSVTAIKRENGTSGFLGVATDITPLEKAKKELRLLLNISEKQNERLKNFAHIVTHNLRSHSGGIYGMLDLIEDEYPDIFANEYVQLLKSAGDNLKETIENLTNIVKQGFVEEDELREVNLKKVVESNISSAVTIVNENKMDIINKIDETIKLRVIPAYLDSIIMNFLTNAIKYSSPERDSYVKIHTKKSEDFVQLIFEDNGIGIDLNEHGNELFGMYNTFHDNEDSRGVGLFITKNQIESLGGHVEVESEVNKGTSFKVFLPNSKD</sequence>
<dbReference type="Pfam" id="PF13426">
    <property type="entry name" value="PAS_9"/>
    <property type="match status" value="1"/>
</dbReference>
<dbReference type="InterPro" id="IPR000700">
    <property type="entry name" value="PAS-assoc_C"/>
</dbReference>
<dbReference type="InterPro" id="IPR036097">
    <property type="entry name" value="HisK_dim/P_sf"/>
</dbReference>
<dbReference type="PRINTS" id="PR00344">
    <property type="entry name" value="BCTRLSENSOR"/>
</dbReference>
<keyword evidence="5" id="KW-0418">Kinase</keyword>
<dbReference type="InterPro" id="IPR000014">
    <property type="entry name" value="PAS"/>
</dbReference>
<dbReference type="InterPro" id="IPR035965">
    <property type="entry name" value="PAS-like_dom_sf"/>
</dbReference>
<dbReference type="CDD" id="cd00130">
    <property type="entry name" value="PAS"/>
    <property type="match status" value="3"/>
</dbReference>
<feature type="domain" description="Histidine kinase" evidence="6">
    <location>
        <begin position="494"/>
        <end position="707"/>
    </location>
</feature>
<dbReference type="PROSITE" id="PS50109">
    <property type="entry name" value="HIS_KIN"/>
    <property type="match status" value="1"/>
</dbReference>
<dbReference type="SMART" id="SM00086">
    <property type="entry name" value="PAC"/>
    <property type="match status" value="4"/>
</dbReference>
<evidence type="ECO:0000259" key="6">
    <source>
        <dbReference type="PROSITE" id="PS50109"/>
    </source>
</evidence>
<dbReference type="Pfam" id="PF02518">
    <property type="entry name" value="HATPase_c"/>
    <property type="match status" value="1"/>
</dbReference>
<dbReference type="EMBL" id="JBHULI010000025">
    <property type="protein sequence ID" value="MFD2533285.1"/>
    <property type="molecule type" value="Genomic_DNA"/>
</dbReference>
<evidence type="ECO:0000256" key="4">
    <source>
        <dbReference type="ARBA" id="ARBA00022679"/>
    </source>
</evidence>
<feature type="domain" description="PAS" evidence="7">
    <location>
        <begin position="209"/>
        <end position="279"/>
    </location>
</feature>
<evidence type="ECO:0000256" key="3">
    <source>
        <dbReference type="ARBA" id="ARBA00022553"/>
    </source>
</evidence>
<dbReference type="SMART" id="SM00091">
    <property type="entry name" value="PAS"/>
    <property type="match status" value="3"/>
</dbReference>
<dbReference type="EC" id="2.7.13.3" evidence="2"/>
<dbReference type="Pfam" id="PF08447">
    <property type="entry name" value="PAS_3"/>
    <property type="match status" value="3"/>
</dbReference>
<dbReference type="PANTHER" id="PTHR43304">
    <property type="entry name" value="PHYTOCHROME-LIKE PROTEIN CPH1"/>
    <property type="match status" value="1"/>
</dbReference>
<dbReference type="InterPro" id="IPR013655">
    <property type="entry name" value="PAS_fold_3"/>
</dbReference>
<feature type="domain" description="PAC" evidence="8">
    <location>
        <begin position="283"/>
        <end position="335"/>
    </location>
</feature>
<accession>A0ABW5JMA9</accession>
<dbReference type="InterPro" id="IPR004358">
    <property type="entry name" value="Sig_transdc_His_kin-like_C"/>
</dbReference>
<dbReference type="InterPro" id="IPR052162">
    <property type="entry name" value="Sensor_kinase/Photoreceptor"/>
</dbReference>
<evidence type="ECO:0000256" key="1">
    <source>
        <dbReference type="ARBA" id="ARBA00000085"/>
    </source>
</evidence>
<evidence type="ECO:0000313" key="10">
    <source>
        <dbReference type="Proteomes" id="UP001597460"/>
    </source>
</evidence>
<evidence type="ECO:0000256" key="5">
    <source>
        <dbReference type="ARBA" id="ARBA00022777"/>
    </source>
</evidence>
<dbReference type="SUPFAM" id="SSF55785">
    <property type="entry name" value="PYP-like sensor domain (PAS domain)"/>
    <property type="match status" value="4"/>
</dbReference>
<dbReference type="PROSITE" id="PS50112">
    <property type="entry name" value="PAS"/>
    <property type="match status" value="2"/>
</dbReference>
<dbReference type="PROSITE" id="PS50113">
    <property type="entry name" value="PAC"/>
    <property type="match status" value="4"/>
</dbReference>
<keyword evidence="4" id="KW-0808">Transferase</keyword>
<dbReference type="Gene3D" id="1.10.287.130">
    <property type="match status" value="1"/>
</dbReference>
<name>A0ABW5JMA9_9BACT</name>